<feature type="region of interest" description="Disordered" evidence="2">
    <location>
        <begin position="319"/>
        <end position="374"/>
    </location>
</feature>
<accession>A0ABY7ZN14</accession>
<evidence type="ECO:0000259" key="3">
    <source>
        <dbReference type="Pfam" id="PF01370"/>
    </source>
</evidence>
<dbReference type="RefSeq" id="WP_275029997.1">
    <property type="nucleotide sequence ID" value="NZ_CP118615.1"/>
</dbReference>
<evidence type="ECO:0000313" key="4">
    <source>
        <dbReference type="EMBL" id="WDZ83468.1"/>
    </source>
</evidence>
<dbReference type="Gene3D" id="3.40.50.720">
    <property type="entry name" value="NAD(P)-binding Rossmann-like Domain"/>
    <property type="match status" value="1"/>
</dbReference>
<dbReference type="InterPro" id="IPR001509">
    <property type="entry name" value="Epimerase_deHydtase"/>
</dbReference>
<proteinExistence type="inferred from homology"/>
<organism evidence="4 5">
    <name type="scientific">Micromonospora cathayae</name>
    <dbReference type="NCBI Taxonomy" id="3028804"/>
    <lineage>
        <taxon>Bacteria</taxon>
        <taxon>Bacillati</taxon>
        <taxon>Actinomycetota</taxon>
        <taxon>Actinomycetes</taxon>
        <taxon>Micromonosporales</taxon>
        <taxon>Micromonosporaceae</taxon>
        <taxon>Micromonospora</taxon>
    </lineage>
</organism>
<evidence type="ECO:0000313" key="5">
    <source>
        <dbReference type="Proteomes" id="UP001219605"/>
    </source>
</evidence>
<feature type="compositionally biased region" description="Gly residues" evidence="2">
    <location>
        <begin position="328"/>
        <end position="353"/>
    </location>
</feature>
<evidence type="ECO:0000256" key="1">
    <source>
        <dbReference type="ARBA" id="ARBA00007637"/>
    </source>
</evidence>
<dbReference type="Pfam" id="PF01370">
    <property type="entry name" value="Epimerase"/>
    <property type="match status" value="1"/>
</dbReference>
<dbReference type="CDD" id="cd08946">
    <property type="entry name" value="SDR_e"/>
    <property type="match status" value="1"/>
</dbReference>
<dbReference type="InterPro" id="IPR036291">
    <property type="entry name" value="NAD(P)-bd_dom_sf"/>
</dbReference>
<dbReference type="EMBL" id="CP118615">
    <property type="protein sequence ID" value="WDZ83468.1"/>
    <property type="molecule type" value="Genomic_DNA"/>
</dbReference>
<evidence type="ECO:0000256" key="2">
    <source>
        <dbReference type="SAM" id="MobiDB-lite"/>
    </source>
</evidence>
<dbReference type="SUPFAM" id="SSF51735">
    <property type="entry name" value="NAD(P)-binding Rossmann-fold domains"/>
    <property type="match status" value="1"/>
</dbReference>
<dbReference type="Proteomes" id="UP001219605">
    <property type="component" value="Chromosome"/>
</dbReference>
<comment type="similarity">
    <text evidence="1">Belongs to the NAD(P)-dependent epimerase/dehydratase family.</text>
</comment>
<dbReference type="PANTHER" id="PTHR43000">
    <property type="entry name" value="DTDP-D-GLUCOSE 4,6-DEHYDRATASE-RELATED"/>
    <property type="match status" value="1"/>
</dbReference>
<gene>
    <name evidence="4" type="ORF">PVK37_23820</name>
</gene>
<protein>
    <submittedName>
        <fullName evidence="4">NAD(P)-dependent oxidoreductase</fullName>
    </submittedName>
</protein>
<name>A0ABY7ZN14_9ACTN</name>
<reference evidence="4 5" key="1">
    <citation type="submission" date="2023-02" db="EMBL/GenBank/DDBJ databases">
        <authorList>
            <person name="Mo P."/>
        </authorList>
    </citation>
    <scope>NUCLEOTIDE SEQUENCE [LARGE SCALE GENOMIC DNA]</scope>
    <source>
        <strain evidence="4 5">HUAS 3</strain>
    </source>
</reference>
<sequence>MFGTVFGPRLNIAVLGGTGWVGRHLCALLAEEGHRVLAVARNPVRHRGGPGFRALDLDTATTATIADLLYAERIGVVVNATDGANATDGWDRSPAELACVNVDAVHRLLAAVTRLPWTPRLVHIGTIHEYGPVPPGTAVDEATPPRPATAYARTKLAGSQAVLDASARGAVDGIVLRLTNVCGPYPSPVSFPGKLLDLLRDAAAGRTAELTVTGDRRDFVDVRDVAEATARAVRSPVAGCAVNIGQGVAVEIRDLVTHLIDVAELPAAAVAVRERPVSGFGGDWIQSDIRLARRLLGWRPRFGLRESLRDMWVAGMADPDDDRRPVGVAGGAGRGRGGTGRGSGRTGGAGGAAGRVRADGGTGPAPRTDDRVRG</sequence>
<feature type="domain" description="NAD-dependent epimerase/dehydratase" evidence="3">
    <location>
        <begin position="12"/>
        <end position="245"/>
    </location>
</feature>
<keyword evidence="5" id="KW-1185">Reference proteome</keyword>